<evidence type="ECO:0000256" key="1">
    <source>
        <dbReference type="ARBA" id="ARBA00006484"/>
    </source>
</evidence>
<dbReference type="PANTHER" id="PTHR43008:SF12">
    <property type="entry name" value="OXIDOREDUCTASE, SHORT CHAIN DEHYDROGENASE_REDUCTASE FAMILY (AFU_ORTHOLOGUE AFUA_6G13830)"/>
    <property type="match status" value="1"/>
</dbReference>
<dbReference type="PRINTS" id="PR00080">
    <property type="entry name" value="SDRFAMILY"/>
</dbReference>
<comment type="caution">
    <text evidence="4">The sequence shown here is derived from an EMBL/GenBank/DDBJ whole genome shotgun (WGS) entry which is preliminary data.</text>
</comment>
<keyword evidence="3" id="KW-0560">Oxidoreductase</keyword>
<accession>A0AA37GI76</accession>
<evidence type="ECO:0000256" key="3">
    <source>
        <dbReference type="ARBA" id="ARBA00023002"/>
    </source>
</evidence>
<protein>
    <submittedName>
        <fullName evidence="4">NADP-dependent mannitol dehydrogenase</fullName>
    </submittedName>
</protein>
<gene>
    <name evidence="4" type="ORF">ColLi_04233</name>
</gene>
<dbReference type="Proteomes" id="UP001055172">
    <property type="component" value="Unassembled WGS sequence"/>
</dbReference>
<reference evidence="4 5" key="1">
    <citation type="submission" date="2021-07" db="EMBL/GenBank/DDBJ databases">
        <title>Genome data of Colletotrichum spaethianum.</title>
        <authorList>
            <person name="Utami Y.D."/>
            <person name="Hiruma K."/>
        </authorList>
    </citation>
    <scope>NUCLEOTIDE SEQUENCE [LARGE SCALE GENOMIC DNA]</scope>
    <source>
        <strain evidence="4 5">MAFF 242679</strain>
    </source>
</reference>
<comment type="similarity">
    <text evidence="1">Belongs to the short-chain dehydrogenases/reductases (SDR) family.</text>
</comment>
<dbReference type="SUPFAM" id="SSF51735">
    <property type="entry name" value="NAD(P)-binding Rossmann-fold domains"/>
    <property type="match status" value="1"/>
</dbReference>
<dbReference type="InterPro" id="IPR020904">
    <property type="entry name" value="Sc_DH/Rdtase_CS"/>
</dbReference>
<dbReference type="Pfam" id="PF13561">
    <property type="entry name" value="adh_short_C2"/>
    <property type="match status" value="1"/>
</dbReference>
<organism evidence="4 5">
    <name type="scientific">Colletotrichum liriopes</name>
    <dbReference type="NCBI Taxonomy" id="708192"/>
    <lineage>
        <taxon>Eukaryota</taxon>
        <taxon>Fungi</taxon>
        <taxon>Dikarya</taxon>
        <taxon>Ascomycota</taxon>
        <taxon>Pezizomycotina</taxon>
        <taxon>Sordariomycetes</taxon>
        <taxon>Hypocreomycetidae</taxon>
        <taxon>Glomerellales</taxon>
        <taxon>Glomerellaceae</taxon>
        <taxon>Colletotrichum</taxon>
        <taxon>Colletotrichum spaethianum species complex</taxon>
    </lineage>
</organism>
<dbReference type="PRINTS" id="PR00081">
    <property type="entry name" value="GDHRDH"/>
</dbReference>
<keyword evidence="5" id="KW-1185">Reference proteome</keyword>
<evidence type="ECO:0000256" key="2">
    <source>
        <dbReference type="ARBA" id="ARBA00022857"/>
    </source>
</evidence>
<dbReference type="GO" id="GO:0016616">
    <property type="term" value="F:oxidoreductase activity, acting on the CH-OH group of donors, NAD or NADP as acceptor"/>
    <property type="evidence" value="ECO:0007669"/>
    <property type="project" value="UniProtKB-ARBA"/>
</dbReference>
<dbReference type="FunFam" id="3.40.50.720:FF:000084">
    <property type="entry name" value="Short-chain dehydrogenase reductase"/>
    <property type="match status" value="1"/>
</dbReference>
<dbReference type="InterPro" id="IPR002347">
    <property type="entry name" value="SDR_fam"/>
</dbReference>
<proteinExistence type="inferred from homology"/>
<dbReference type="GO" id="GO:0050664">
    <property type="term" value="F:oxidoreductase activity, acting on NAD(P)H, oxygen as acceptor"/>
    <property type="evidence" value="ECO:0007669"/>
    <property type="project" value="TreeGrafter"/>
</dbReference>
<dbReference type="EMBL" id="BPPX01000007">
    <property type="protein sequence ID" value="GJC81395.1"/>
    <property type="molecule type" value="Genomic_DNA"/>
</dbReference>
<name>A0AA37GI76_9PEZI</name>
<dbReference type="AlphaFoldDB" id="A0AA37GI76"/>
<keyword evidence="2" id="KW-0521">NADP</keyword>
<evidence type="ECO:0000313" key="5">
    <source>
        <dbReference type="Proteomes" id="UP001055172"/>
    </source>
</evidence>
<dbReference type="Gene3D" id="3.40.50.720">
    <property type="entry name" value="NAD(P)-binding Rossmann-like Domain"/>
    <property type="match status" value="1"/>
</dbReference>
<dbReference type="PANTHER" id="PTHR43008">
    <property type="entry name" value="BENZIL REDUCTASE"/>
    <property type="match status" value="1"/>
</dbReference>
<dbReference type="InterPro" id="IPR036291">
    <property type="entry name" value="NAD(P)-bd_dom_sf"/>
</dbReference>
<dbReference type="PROSITE" id="PS00061">
    <property type="entry name" value="ADH_SHORT"/>
    <property type="match status" value="1"/>
</dbReference>
<sequence length="287" mass="30252">MVLPNHPNPTAPVGSHFDLTGKTAIVTGGTRGIGLEVARGLAEAGAKVAITYASTSPSEADATSAAISESGNGVLVKAYKCNVRNRAEVVSVIETATKEVGDGYLDIVVANAGIADHIPAIDYPEDRFRDMLDVNFHGAFWTAQAAAKIFERQLKAGGDGRGSIIFTASVSAILVNVPQKQAAYNASKAAVVHLAKSLSVEWVDYARVNSLSPGFIATDMLSVHPEEWRKKWFSMIPGGRLCEPAELKGSYVYLASNASSYMTGNDSSFDGAVDSLLTGMVRGEPGD</sequence>
<evidence type="ECO:0000313" key="4">
    <source>
        <dbReference type="EMBL" id="GJC81395.1"/>
    </source>
</evidence>